<name>A0A9Q1BSF5_HOLLE</name>
<evidence type="ECO:0000313" key="2">
    <source>
        <dbReference type="Proteomes" id="UP001152320"/>
    </source>
</evidence>
<evidence type="ECO:0000313" key="1">
    <source>
        <dbReference type="EMBL" id="KAJ8031915.1"/>
    </source>
</evidence>
<accession>A0A9Q1BSF5</accession>
<keyword evidence="2" id="KW-1185">Reference proteome</keyword>
<proteinExistence type="predicted"/>
<dbReference type="Proteomes" id="UP001152320">
    <property type="component" value="Chromosome 12"/>
</dbReference>
<dbReference type="EMBL" id="JAIZAY010000012">
    <property type="protein sequence ID" value="KAJ8031915.1"/>
    <property type="molecule type" value="Genomic_DNA"/>
</dbReference>
<protein>
    <submittedName>
        <fullName evidence="1">Uncharacterized protein</fullName>
    </submittedName>
</protein>
<comment type="caution">
    <text evidence="1">The sequence shown here is derived from an EMBL/GenBank/DDBJ whole genome shotgun (WGS) entry which is preliminary data.</text>
</comment>
<sequence length="95" mass="10867">MEHCKCTKCCIALHNQNAHDGVNDHSYCADGTHACFTKRKDRGGLRKARDDVFKIVKTTDNVFRCSQTCWKLMATITMIHSEDNNIPQFATENFE</sequence>
<dbReference type="OrthoDB" id="7312725at2759"/>
<dbReference type="AlphaFoldDB" id="A0A9Q1BSF5"/>
<organism evidence="1 2">
    <name type="scientific">Holothuria leucospilota</name>
    <name type="common">Black long sea cucumber</name>
    <name type="synonym">Mertensiothuria leucospilota</name>
    <dbReference type="NCBI Taxonomy" id="206669"/>
    <lineage>
        <taxon>Eukaryota</taxon>
        <taxon>Metazoa</taxon>
        <taxon>Echinodermata</taxon>
        <taxon>Eleutherozoa</taxon>
        <taxon>Echinozoa</taxon>
        <taxon>Holothuroidea</taxon>
        <taxon>Aspidochirotacea</taxon>
        <taxon>Aspidochirotida</taxon>
        <taxon>Holothuriidae</taxon>
        <taxon>Holothuria</taxon>
    </lineage>
</organism>
<gene>
    <name evidence="1" type="ORF">HOLleu_25280</name>
</gene>
<reference evidence="1" key="1">
    <citation type="submission" date="2021-10" db="EMBL/GenBank/DDBJ databases">
        <title>Tropical sea cucumber genome reveals ecological adaptation and Cuvierian tubules defense mechanism.</title>
        <authorList>
            <person name="Chen T."/>
        </authorList>
    </citation>
    <scope>NUCLEOTIDE SEQUENCE</scope>
    <source>
        <strain evidence="1">Nanhai2018</strain>
        <tissue evidence="1">Muscle</tissue>
    </source>
</reference>